<dbReference type="PANTHER" id="PTHR45527:SF1">
    <property type="entry name" value="FATTY ACID SYNTHASE"/>
    <property type="match status" value="1"/>
</dbReference>
<name>A0AAE0FSZ9_9CHLO</name>
<keyword evidence="3" id="KW-1185">Reference proteome</keyword>
<dbReference type="PANTHER" id="PTHR45527">
    <property type="entry name" value="NONRIBOSOMAL PEPTIDE SYNTHETASE"/>
    <property type="match status" value="1"/>
</dbReference>
<dbReference type="GO" id="GO:0043041">
    <property type="term" value="P:amino acid activation for nonribosomal peptide biosynthetic process"/>
    <property type="evidence" value="ECO:0007669"/>
    <property type="project" value="TreeGrafter"/>
</dbReference>
<evidence type="ECO:0000313" key="2">
    <source>
        <dbReference type="EMBL" id="KAK3265167.1"/>
    </source>
</evidence>
<dbReference type="GO" id="GO:0031177">
    <property type="term" value="F:phosphopantetheine binding"/>
    <property type="evidence" value="ECO:0007669"/>
    <property type="project" value="TreeGrafter"/>
</dbReference>
<comment type="caution">
    <text evidence="2">The sequence shown here is derived from an EMBL/GenBank/DDBJ whole genome shotgun (WGS) entry which is preliminary data.</text>
</comment>
<feature type="non-terminal residue" evidence="2">
    <location>
        <position position="436"/>
    </location>
</feature>
<dbReference type="Proteomes" id="UP001190700">
    <property type="component" value="Unassembled WGS sequence"/>
</dbReference>
<dbReference type="EMBL" id="LGRX02014091">
    <property type="protein sequence ID" value="KAK3265167.1"/>
    <property type="molecule type" value="Genomic_DNA"/>
</dbReference>
<dbReference type="Gene3D" id="3.40.50.12780">
    <property type="entry name" value="N-terminal domain of ligase-like"/>
    <property type="match status" value="1"/>
</dbReference>
<dbReference type="InterPro" id="IPR042099">
    <property type="entry name" value="ANL_N_sf"/>
</dbReference>
<dbReference type="GO" id="GO:0005737">
    <property type="term" value="C:cytoplasm"/>
    <property type="evidence" value="ECO:0007669"/>
    <property type="project" value="TreeGrafter"/>
</dbReference>
<dbReference type="InterPro" id="IPR000873">
    <property type="entry name" value="AMP-dep_synth/lig_dom"/>
</dbReference>
<gene>
    <name evidence="2" type="ORF">CYMTET_26129</name>
</gene>
<evidence type="ECO:0000259" key="1">
    <source>
        <dbReference type="Pfam" id="PF00501"/>
    </source>
</evidence>
<feature type="domain" description="AMP-dependent synthetase/ligase" evidence="1">
    <location>
        <begin position="26"/>
        <end position="378"/>
    </location>
</feature>
<dbReference type="Pfam" id="PF00501">
    <property type="entry name" value="AMP-binding"/>
    <property type="match status" value="1"/>
</dbReference>
<sequence>MQRTAQSMQRPRPNVVHSLVQASVQRGALTAIYSPHESVTFSYSEIWFHANTISTELNKSELRPESLVAICVPEGWALPVLELGVLLSGLAFVPVSLENPLKRVNLIINDSGARVAFVRGHKAESYLRDAVGACSALRILCIENLLSKPRPGFEDKQFPPARSVQPHHLCHLIYTSGSTGAPKGVLVAHQSVVAYAEAWAEAMIMTPTSRVLVISAFTFDPSLGEFFTAWSVGACVCLGLAGHSSLGDLLRSCSASHLCTTPAVLSLLPDSPEAFPSLRSIAVGGDVMDMGLVHRWGRSARIRLVNVYGVTEATVYQTFRVCQPSDGQGKEAAMRLIGAPLGGVEMSVRGPPPGMEECALGEAGEICIAGAQLARGYLNQPELTSDRFVLVGNKGSTSTRWYRTGDLGVYAPDGAVEGVEGGRSAAIRILGRADNQ</sequence>
<reference evidence="2 3" key="1">
    <citation type="journal article" date="2015" name="Genome Biol. Evol.">
        <title>Comparative Genomics of a Bacterivorous Green Alga Reveals Evolutionary Causalities and Consequences of Phago-Mixotrophic Mode of Nutrition.</title>
        <authorList>
            <person name="Burns J.A."/>
            <person name="Paasch A."/>
            <person name="Narechania A."/>
            <person name="Kim E."/>
        </authorList>
    </citation>
    <scope>NUCLEOTIDE SEQUENCE [LARGE SCALE GENOMIC DNA]</scope>
    <source>
        <strain evidence="2 3">PLY_AMNH</strain>
    </source>
</reference>
<evidence type="ECO:0000313" key="3">
    <source>
        <dbReference type="Proteomes" id="UP001190700"/>
    </source>
</evidence>
<protein>
    <recommendedName>
        <fullName evidence="1">AMP-dependent synthetase/ligase domain-containing protein</fullName>
    </recommendedName>
</protein>
<dbReference type="InterPro" id="IPR020845">
    <property type="entry name" value="AMP-binding_CS"/>
</dbReference>
<proteinExistence type="predicted"/>
<dbReference type="SUPFAM" id="SSF56801">
    <property type="entry name" value="Acetyl-CoA synthetase-like"/>
    <property type="match status" value="1"/>
</dbReference>
<dbReference type="AlphaFoldDB" id="A0AAE0FSZ9"/>
<dbReference type="PROSITE" id="PS00455">
    <property type="entry name" value="AMP_BINDING"/>
    <property type="match status" value="1"/>
</dbReference>
<dbReference type="GO" id="GO:0044550">
    <property type="term" value="P:secondary metabolite biosynthetic process"/>
    <property type="evidence" value="ECO:0007669"/>
    <property type="project" value="TreeGrafter"/>
</dbReference>
<organism evidence="2 3">
    <name type="scientific">Cymbomonas tetramitiformis</name>
    <dbReference type="NCBI Taxonomy" id="36881"/>
    <lineage>
        <taxon>Eukaryota</taxon>
        <taxon>Viridiplantae</taxon>
        <taxon>Chlorophyta</taxon>
        <taxon>Pyramimonadophyceae</taxon>
        <taxon>Pyramimonadales</taxon>
        <taxon>Pyramimonadaceae</taxon>
        <taxon>Cymbomonas</taxon>
    </lineage>
</organism>
<accession>A0AAE0FSZ9</accession>